<evidence type="ECO:0000259" key="1">
    <source>
        <dbReference type="Pfam" id="PF06985"/>
    </source>
</evidence>
<gene>
    <name evidence="3" type="ORF">N7456_005834</name>
</gene>
<accession>A0A9W9FZ98</accession>
<dbReference type="PANTHER" id="PTHR10622:SF10">
    <property type="entry name" value="HET DOMAIN-CONTAINING PROTEIN"/>
    <property type="match status" value="1"/>
</dbReference>
<organism evidence="3 4">
    <name type="scientific">Penicillium angulare</name>
    <dbReference type="NCBI Taxonomy" id="116970"/>
    <lineage>
        <taxon>Eukaryota</taxon>
        <taxon>Fungi</taxon>
        <taxon>Dikarya</taxon>
        <taxon>Ascomycota</taxon>
        <taxon>Pezizomycotina</taxon>
        <taxon>Eurotiomycetes</taxon>
        <taxon>Eurotiomycetidae</taxon>
        <taxon>Eurotiales</taxon>
        <taxon>Aspergillaceae</taxon>
        <taxon>Penicillium</taxon>
    </lineage>
</organism>
<reference evidence="3" key="2">
    <citation type="journal article" date="2023" name="IMA Fungus">
        <title>Comparative genomic study of the Penicillium genus elucidates a diverse pangenome and 15 lateral gene transfer events.</title>
        <authorList>
            <person name="Petersen C."/>
            <person name="Sorensen T."/>
            <person name="Nielsen M.R."/>
            <person name="Sondergaard T.E."/>
            <person name="Sorensen J.L."/>
            <person name="Fitzpatrick D.A."/>
            <person name="Frisvad J.C."/>
            <person name="Nielsen K.L."/>
        </authorList>
    </citation>
    <scope>NUCLEOTIDE SEQUENCE</scope>
    <source>
        <strain evidence="3">IBT 30069</strain>
    </source>
</reference>
<proteinExistence type="predicted"/>
<dbReference type="Proteomes" id="UP001149165">
    <property type="component" value="Unassembled WGS sequence"/>
</dbReference>
<dbReference type="Pfam" id="PF06985">
    <property type="entry name" value="HET"/>
    <property type="match status" value="1"/>
</dbReference>
<keyword evidence="4" id="KW-1185">Reference proteome</keyword>
<dbReference type="Pfam" id="PF26640">
    <property type="entry name" value="DUF8212"/>
    <property type="match status" value="1"/>
</dbReference>
<dbReference type="AlphaFoldDB" id="A0A9W9FZ98"/>
<feature type="domain" description="Heterokaryon incompatibility" evidence="1">
    <location>
        <begin position="22"/>
        <end position="112"/>
    </location>
</feature>
<evidence type="ECO:0000259" key="2">
    <source>
        <dbReference type="Pfam" id="PF26640"/>
    </source>
</evidence>
<sequence>MRLVNVSTLQLEEFIPDKIPQYAILSHRWEETGEVLFSDFQNGTARRKAAWEKLEKSCEQAIKDELDYIWIDTCCIDKSSSAELSESINSMFSFYRHAKVCYAYLSDVSSDDDIRVPDSKFFKSLWFTRGWTLQELVAPRVVQFFFKDWKELGERYDLSDILSDITRIPEEVLDHSKSFDEFSIAQRMAWASQRNVTRSEDMAYCLMGLFDVNMPMLYGEGGVKAFIRLQEEIIKISDDTSIFAWVDSEAPLNVQSQVPHGLLATSIKLNSEEIIHIQ</sequence>
<evidence type="ECO:0000313" key="3">
    <source>
        <dbReference type="EMBL" id="KAJ5109159.1"/>
    </source>
</evidence>
<feature type="domain" description="DUF8212" evidence="2">
    <location>
        <begin position="224"/>
        <end position="261"/>
    </location>
</feature>
<evidence type="ECO:0000313" key="4">
    <source>
        <dbReference type="Proteomes" id="UP001149165"/>
    </source>
</evidence>
<reference evidence="3" key="1">
    <citation type="submission" date="2022-11" db="EMBL/GenBank/DDBJ databases">
        <authorList>
            <person name="Petersen C."/>
        </authorList>
    </citation>
    <scope>NUCLEOTIDE SEQUENCE</scope>
    <source>
        <strain evidence="3">IBT 30069</strain>
    </source>
</reference>
<comment type="caution">
    <text evidence="3">The sequence shown here is derived from an EMBL/GenBank/DDBJ whole genome shotgun (WGS) entry which is preliminary data.</text>
</comment>
<name>A0A9W9FZ98_9EURO</name>
<protein>
    <submittedName>
        <fullName evidence="3">Heterokaryon incompatibility protein-domain-containing protein</fullName>
    </submittedName>
</protein>
<dbReference type="PANTHER" id="PTHR10622">
    <property type="entry name" value="HET DOMAIN-CONTAINING PROTEIN"/>
    <property type="match status" value="1"/>
</dbReference>
<dbReference type="InterPro" id="IPR010730">
    <property type="entry name" value="HET"/>
</dbReference>
<dbReference type="OrthoDB" id="674604at2759"/>
<dbReference type="InterPro" id="IPR058525">
    <property type="entry name" value="DUF8212"/>
</dbReference>
<dbReference type="EMBL" id="JAPQKH010000003">
    <property type="protein sequence ID" value="KAJ5109159.1"/>
    <property type="molecule type" value="Genomic_DNA"/>
</dbReference>